<comment type="caution">
    <text evidence="1">The sequence shown here is derived from an EMBL/GenBank/DDBJ whole genome shotgun (WGS) entry which is preliminary data.</text>
</comment>
<evidence type="ECO:0008006" key="2">
    <source>
        <dbReference type="Google" id="ProtNLM"/>
    </source>
</evidence>
<sequence>MIKISPRRMYGFEKIKIKDTEVIVSDKERTLVDMLYFSGPVGGLKGAFDILKEQAKDREIGVSKLIKYAVGFPNVSSRKRIGFALEQAGLSDKMLESLLKSVKKTSLVTLYPSKSRKGKINRKWMVIENVA</sequence>
<dbReference type="EMBL" id="BARU01010272">
    <property type="protein sequence ID" value="GAH46331.1"/>
    <property type="molecule type" value="Genomic_DNA"/>
</dbReference>
<dbReference type="AlphaFoldDB" id="X1FKW7"/>
<proteinExistence type="predicted"/>
<reference evidence="1" key="1">
    <citation type="journal article" date="2014" name="Front. Microbiol.">
        <title>High frequency of phylogenetically diverse reductive dehalogenase-homologous genes in deep subseafloor sedimentary metagenomes.</title>
        <authorList>
            <person name="Kawai M."/>
            <person name="Futagami T."/>
            <person name="Toyoda A."/>
            <person name="Takaki Y."/>
            <person name="Nishi S."/>
            <person name="Hori S."/>
            <person name="Arai W."/>
            <person name="Tsubouchi T."/>
            <person name="Morono Y."/>
            <person name="Uchiyama I."/>
            <person name="Ito T."/>
            <person name="Fujiyama A."/>
            <person name="Inagaki F."/>
            <person name="Takami H."/>
        </authorList>
    </citation>
    <scope>NUCLEOTIDE SEQUENCE</scope>
    <source>
        <strain evidence="1">Expedition CK06-06</strain>
    </source>
</reference>
<gene>
    <name evidence="1" type="ORF">S03H2_19633</name>
</gene>
<protein>
    <recommendedName>
        <fullName evidence="2">AbiEi antitoxin C-terminal domain-containing protein</fullName>
    </recommendedName>
</protein>
<name>X1FKW7_9ZZZZ</name>
<accession>X1FKW7</accession>
<organism evidence="1">
    <name type="scientific">marine sediment metagenome</name>
    <dbReference type="NCBI Taxonomy" id="412755"/>
    <lineage>
        <taxon>unclassified sequences</taxon>
        <taxon>metagenomes</taxon>
        <taxon>ecological metagenomes</taxon>
    </lineage>
</organism>
<evidence type="ECO:0000313" key="1">
    <source>
        <dbReference type="EMBL" id="GAH46331.1"/>
    </source>
</evidence>